<dbReference type="GO" id="GO:0005759">
    <property type="term" value="C:mitochondrial matrix"/>
    <property type="evidence" value="ECO:0007669"/>
    <property type="project" value="TreeGrafter"/>
</dbReference>
<protein>
    <submittedName>
        <fullName evidence="2">Alkylated DNA repair protein alkB-like protein 7</fullName>
    </submittedName>
</protein>
<sequence length="257" mass="30091">MLRPASSREDVGHSVLARRNFFSYMSKDQLQTRLQIRHYSSNSSQENCRTLYHGRVPEYLHFHQETSVETQDAVSSSFVVLRDFVTEEEEETLLREVEPHLKRLHYEHDHWDDAIHGFRETERSKWGKASSKILARLQEYAFPNQGEKLALMHILDLAKTGVIKPHVDSIRFCGNTICGLCLLSDAVMRLVNVEDKTQVVDIMLWRRSLYLMKDAARYNYTHEVLGEKESYFGSVPVPRERRISIMCRNYPRKEDAT</sequence>
<reference evidence="2 3" key="2">
    <citation type="submission" date="2019-01" db="EMBL/GenBank/DDBJ databases">
        <title>The decoding of complex shrimp genome reveals the adaptation for benthos swimmer, frequently molting mechanism and breeding impact on genome.</title>
        <authorList>
            <person name="Sun Y."/>
            <person name="Gao Y."/>
            <person name="Yu Y."/>
        </authorList>
    </citation>
    <scope>NUCLEOTIDE SEQUENCE [LARGE SCALE GENOMIC DNA]</scope>
    <source>
        <tissue evidence="2">Muscle</tissue>
    </source>
</reference>
<comment type="caution">
    <text evidence="2">The sequence shown here is derived from an EMBL/GenBank/DDBJ whole genome shotgun (WGS) entry which is preliminary data.</text>
</comment>
<comment type="cofactor">
    <cofactor evidence="1">
        <name>Fe(2+)</name>
        <dbReference type="ChEBI" id="CHEBI:29033"/>
    </cofactor>
</comment>
<dbReference type="SUPFAM" id="SSF51197">
    <property type="entry name" value="Clavaminate synthase-like"/>
    <property type="match status" value="1"/>
</dbReference>
<dbReference type="OrthoDB" id="28127at2759"/>
<dbReference type="STRING" id="6689.A0A3R7QK51"/>
<reference evidence="2 3" key="1">
    <citation type="submission" date="2018-04" db="EMBL/GenBank/DDBJ databases">
        <authorList>
            <person name="Zhang X."/>
            <person name="Yuan J."/>
            <person name="Li F."/>
            <person name="Xiang J."/>
        </authorList>
    </citation>
    <scope>NUCLEOTIDE SEQUENCE [LARGE SCALE GENOMIC DNA]</scope>
    <source>
        <tissue evidence="2">Muscle</tissue>
    </source>
</reference>
<dbReference type="PANTHER" id="PTHR21052:SF0">
    <property type="entry name" value="ALPHA-KETOGLUTARATE-DEPENDENT DIOXYGENASE ALKB HOMOLOG 7, MITOCHONDRIAL"/>
    <property type="match status" value="1"/>
</dbReference>
<dbReference type="GO" id="GO:0006974">
    <property type="term" value="P:DNA damage response"/>
    <property type="evidence" value="ECO:0007669"/>
    <property type="project" value="InterPro"/>
</dbReference>
<gene>
    <name evidence="2" type="ORF">C7M84_025380</name>
</gene>
<dbReference type="InterPro" id="IPR032870">
    <property type="entry name" value="ALKBH7-like"/>
</dbReference>
<dbReference type="Gene3D" id="2.60.120.590">
    <property type="entry name" value="Alpha-ketoglutarate-dependent dioxygenase AlkB-like"/>
    <property type="match status" value="1"/>
</dbReference>
<dbReference type="GO" id="GO:0006631">
    <property type="term" value="P:fatty acid metabolic process"/>
    <property type="evidence" value="ECO:0007669"/>
    <property type="project" value="TreeGrafter"/>
</dbReference>
<dbReference type="PANTHER" id="PTHR21052">
    <property type="entry name" value="SPERMATOGENESIS ASSOCIATED 11-RELATED"/>
    <property type="match status" value="1"/>
</dbReference>
<evidence type="ECO:0000313" key="2">
    <source>
        <dbReference type="EMBL" id="ROT81458.1"/>
    </source>
</evidence>
<dbReference type="InterPro" id="IPR037151">
    <property type="entry name" value="AlkB-like_sf"/>
</dbReference>
<name>A0A3R7QK51_PENVA</name>
<proteinExistence type="predicted"/>
<evidence type="ECO:0000256" key="1">
    <source>
        <dbReference type="ARBA" id="ARBA00001954"/>
    </source>
</evidence>
<dbReference type="AlphaFoldDB" id="A0A3R7QK51"/>
<dbReference type="Proteomes" id="UP000283509">
    <property type="component" value="Unassembled WGS sequence"/>
</dbReference>
<dbReference type="EMBL" id="QCYY01000969">
    <property type="protein sequence ID" value="ROT81458.1"/>
    <property type="molecule type" value="Genomic_DNA"/>
</dbReference>
<organism evidence="2 3">
    <name type="scientific">Penaeus vannamei</name>
    <name type="common">Whiteleg shrimp</name>
    <name type="synonym">Litopenaeus vannamei</name>
    <dbReference type="NCBI Taxonomy" id="6689"/>
    <lineage>
        <taxon>Eukaryota</taxon>
        <taxon>Metazoa</taxon>
        <taxon>Ecdysozoa</taxon>
        <taxon>Arthropoda</taxon>
        <taxon>Crustacea</taxon>
        <taxon>Multicrustacea</taxon>
        <taxon>Malacostraca</taxon>
        <taxon>Eumalacostraca</taxon>
        <taxon>Eucarida</taxon>
        <taxon>Decapoda</taxon>
        <taxon>Dendrobranchiata</taxon>
        <taxon>Penaeoidea</taxon>
        <taxon>Penaeidae</taxon>
        <taxon>Penaeus</taxon>
    </lineage>
</organism>
<evidence type="ECO:0000313" key="3">
    <source>
        <dbReference type="Proteomes" id="UP000283509"/>
    </source>
</evidence>
<keyword evidence="3" id="KW-1185">Reference proteome</keyword>
<accession>A0A3R7QK51</accession>